<feature type="transmembrane region" description="Helical" evidence="6">
    <location>
        <begin position="50"/>
        <end position="71"/>
    </location>
</feature>
<evidence type="ECO:0000256" key="2">
    <source>
        <dbReference type="ARBA" id="ARBA00022448"/>
    </source>
</evidence>
<dbReference type="STRING" id="1308866.J416_05708"/>
<feature type="domain" description="Major facilitator superfamily (MFS) profile" evidence="7">
    <location>
        <begin position="18"/>
        <end position="404"/>
    </location>
</feature>
<dbReference type="AlphaFoldDB" id="N4WMW1"/>
<keyword evidence="4 6" id="KW-1133">Transmembrane helix</keyword>
<accession>N4WMW1</accession>
<evidence type="ECO:0000256" key="1">
    <source>
        <dbReference type="ARBA" id="ARBA00004651"/>
    </source>
</evidence>
<reference evidence="8 9" key="1">
    <citation type="submission" date="2013-03" db="EMBL/GenBank/DDBJ databases">
        <title>Draft genome sequence of Gracibacillus halophilus YIM-C55.5, a moderately halophilic and thermophilic organism from the Xiaochaidamu salt lake.</title>
        <authorList>
            <person name="Sugumar T."/>
            <person name="Polireddy D.R."/>
            <person name="Antony A."/>
            <person name="Madhava Y.R."/>
            <person name="Sivakumar N."/>
        </authorList>
    </citation>
    <scope>NUCLEOTIDE SEQUENCE [LARGE SCALE GENOMIC DNA]</scope>
    <source>
        <strain evidence="8 9">YIM-C55.5</strain>
    </source>
</reference>
<dbReference type="InterPro" id="IPR020846">
    <property type="entry name" value="MFS_dom"/>
</dbReference>
<dbReference type="PANTHER" id="PTHR23526">
    <property type="entry name" value="INTEGRAL MEMBRANE TRANSPORT PROTEIN-RELATED"/>
    <property type="match status" value="1"/>
</dbReference>
<evidence type="ECO:0000256" key="5">
    <source>
        <dbReference type="ARBA" id="ARBA00023136"/>
    </source>
</evidence>
<protein>
    <submittedName>
        <fullName evidence="8">MFS superfamily transporter protein</fullName>
    </submittedName>
</protein>
<evidence type="ECO:0000256" key="6">
    <source>
        <dbReference type="SAM" id="Phobius"/>
    </source>
</evidence>
<evidence type="ECO:0000313" key="9">
    <source>
        <dbReference type="Proteomes" id="UP000012283"/>
    </source>
</evidence>
<dbReference type="InterPro" id="IPR011701">
    <property type="entry name" value="MFS"/>
</dbReference>
<keyword evidence="3 6" id="KW-0812">Transmembrane</keyword>
<evidence type="ECO:0000256" key="3">
    <source>
        <dbReference type="ARBA" id="ARBA00022692"/>
    </source>
</evidence>
<dbReference type="Proteomes" id="UP000012283">
    <property type="component" value="Unassembled WGS sequence"/>
</dbReference>
<gene>
    <name evidence="8" type="ORF">J416_05708</name>
</gene>
<feature type="transmembrane region" description="Helical" evidence="6">
    <location>
        <begin position="20"/>
        <end position="44"/>
    </location>
</feature>
<comment type="subcellular location">
    <subcellularLocation>
        <location evidence="1">Cell membrane</location>
        <topology evidence="1">Multi-pass membrane protein</topology>
    </subcellularLocation>
</comment>
<feature type="transmembrane region" description="Helical" evidence="6">
    <location>
        <begin position="285"/>
        <end position="303"/>
    </location>
</feature>
<feature type="transmembrane region" description="Helical" evidence="6">
    <location>
        <begin position="354"/>
        <end position="374"/>
    </location>
</feature>
<feature type="transmembrane region" description="Helical" evidence="6">
    <location>
        <begin position="142"/>
        <end position="166"/>
    </location>
</feature>
<keyword evidence="9" id="KW-1185">Reference proteome</keyword>
<feature type="transmembrane region" description="Helical" evidence="6">
    <location>
        <begin position="253"/>
        <end position="273"/>
    </location>
</feature>
<dbReference type="RefSeq" id="WP_003466500.1">
    <property type="nucleotide sequence ID" value="NZ_APML01000019.1"/>
</dbReference>
<name>N4WMW1_9BACI</name>
<feature type="transmembrane region" description="Helical" evidence="6">
    <location>
        <begin position="309"/>
        <end position="334"/>
    </location>
</feature>
<feature type="transmembrane region" description="Helical" evidence="6">
    <location>
        <begin position="172"/>
        <end position="196"/>
    </location>
</feature>
<dbReference type="PROSITE" id="PS50850">
    <property type="entry name" value="MFS"/>
    <property type="match status" value="1"/>
</dbReference>
<keyword evidence="2" id="KW-0813">Transport</keyword>
<dbReference type="eggNOG" id="COG0477">
    <property type="taxonomic scope" value="Bacteria"/>
</dbReference>
<dbReference type="SUPFAM" id="SSF103473">
    <property type="entry name" value="MFS general substrate transporter"/>
    <property type="match status" value="1"/>
</dbReference>
<dbReference type="PANTHER" id="PTHR23526:SF2">
    <property type="entry name" value="MAJOR FACILITATOR SUPERFAMILY (MFS) PROFILE DOMAIN-CONTAINING PROTEIN"/>
    <property type="match status" value="1"/>
</dbReference>
<dbReference type="OrthoDB" id="2086294at2"/>
<dbReference type="GO" id="GO:0005886">
    <property type="term" value="C:plasma membrane"/>
    <property type="evidence" value="ECO:0007669"/>
    <property type="project" value="UniProtKB-SubCell"/>
</dbReference>
<evidence type="ECO:0000313" key="8">
    <source>
        <dbReference type="EMBL" id="ENH97482.1"/>
    </source>
</evidence>
<feature type="transmembrane region" description="Helical" evidence="6">
    <location>
        <begin position="83"/>
        <end position="102"/>
    </location>
</feature>
<feature type="transmembrane region" description="Helical" evidence="6">
    <location>
        <begin position="224"/>
        <end position="247"/>
    </location>
</feature>
<dbReference type="EMBL" id="APML01000019">
    <property type="protein sequence ID" value="ENH97482.1"/>
    <property type="molecule type" value="Genomic_DNA"/>
</dbReference>
<sequence>MRHFNWLWNQNIPVNRDLVLLLTIGGLYSLATFLSNTFVNVFLWKQSGEYIDIALYNLFVYLLQPTAFLAAGKLAKKVDRTMIIRLGVIVLSLFYITVLVVGDVASQIPMLLGAILGIGSGFYWLAFNVLTFEVTEPETRDFFNGSLGTLQSFGNMIGPIFAGYIITQMDNFKGYSLIFFLSFVLFVLAVVCSFFLKKRKATGHFYFRKVLKEKKRNSNWKNILYAHVFQGLREGLFIFIIAIWVFVVTGSEFKLGTFNFVLAFCSFIGYFVIVRLINKEKRATAIFIAGITLYVAISIFIFYTTYTTLVIYAIVIGFAYPIFNVPFVSLTYDVIGKSKNARELRIEYVIIRELFINVGRVCAIGLFLVCVLMFDPVVVIPILLLTLGSGNFIAYFFVRNIQLL</sequence>
<comment type="caution">
    <text evidence="8">The sequence shown here is derived from an EMBL/GenBank/DDBJ whole genome shotgun (WGS) entry which is preliminary data.</text>
</comment>
<feature type="transmembrane region" description="Helical" evidence="6">
    <location>
        <begin position="108"/>
        <end position="130"/>
    </location>
</feature>
<dbReference type="PATRIC" id="fig|1308866.3.peg.1155"/>
<dbReference type="Pfam" id="PF07690">
    <property type="entry name" value="MFS_1"/>
    <property type="match status" value="1"/>
</dbReference>
<proteinExistence type="predicted"/>
<dbReference type="InterPro" id="IPR036259">
    <property type="entry name" value="MFS_trans_sf"/>
</dbReference>
<dbReference type="InterPro" id="IPR052528">
    <property type="entry name" value="Sugar_transport-like"/>
</dbReference>
<organism evidence="8 9">
    <name type="scientific">Gracilibacillus halophilus YIM-C55.5</name>
    <dbReference type="NCBI Taxonomy" id="1308866"/>
    <lineage>
        <taxon>Bacteria</taxon>
        <taxon>Bacillati</taxon>
        <taxon>Bacillota</taxon>
        <taxon>Bacilli</taxon>
        <taxon>Bacillales</taxon>
        <taxon>Bacillaceae</taxon>
        <taxon>Gracilibacillus</taxon>
    </lineage>
</organism>
<dbReference type="GO" id="GO:0022857">
    <property type="term" value="F:transmembrane transporter activity"/>
    <property type="evidence" value="ECO:0007669"/>
    <property type="project" value="InterPro"/>
</dbReference>
<evidence type="ECO:0000259" key="7">
    <source>
        <dbReference type="PROSITE" id="PS50850"/>
    </source>
</evidence>
<feature type="transmembrane region" description="Helical" evidence="6">
    <location>
        <begin position="380"/>
        <end position="398"/>
    </location>
</feature>
<evidence type="ECO:0000256" key="4">
    <source>
        <dbReference type="ARBA" id="ARBA00022989"/>
    </source>
</evidence>
<keyword evidence="5 6" id="KW-0472">Membrane</keyword>
<dbReference type="Gene3D" id="1.20.1250.20">
    <property type="entry name" value="MFS general substrate transporter like domains"/>
    <property type="match status" value="1"/>
</dbReference>